<dbReference type="AlphaFoldDB" id="M2Q4P5"/>
<evidence type="ECO:0000313" key="2">
    <source>
        <dbReference type="Proteomes" id="UP000014137"/>
    </source>
</evidence>
<protein>
    <recommendedName>
        <fullName evidence="3">Polymorphic outer membrane protein</fullName>
    </recommendedName>
</protein>
<dbReference type="OrthoDB" id="3403180at2"/>
<comment type="caution">
    <text evidence="1">The sequence shown here is derived from an EMBL/GenBank/DDBJ whole genome shotgun (WGS) entry which is preliminary data.</text>
</comment>
<reference evidence="1 2" key="1">
    <citation type="submission" date="2012-10" db="EMBL/GenBank/DDBJ databases">
        <title>Genome assembly of Amycolatopsis azurea DSM 43854.</title>
        <authorList>
            <person name="Khatri I."/>
            <person name="Kaur I."/>
            <person name="Subramanian S."/>
            <person name="Mayilraj S."/>
        </authorList>
    </citation>
    <scope>NUCLEOTIDE SEQUENCE [LARGE SCALE GENOMIC DNA]</scope>
    <source>
        <strain evidence="1 2">DSM 43854</strain>
    </source>
</reference>
<organism evidence="1 2">
    <name type="scientific">Amycolatopsis azurea DSM 43854</name>
    <dbReference type="NCBI Taxonomy" id="1238180"/>
    <lineage>
        <taxon>Bacteria</taxon>
        <taxon>Bacillati</taxon>
        <taxon>Actinomycetota</taxon>
        <taxon>Actinomycetes</taxon>
        <taxon>Pseudonocardiales</taxon>
        <taxon>Pseudonocardiaceae</taxon>
        <taxon>Amycolatopsis</taxon>
    </lineage>
</organism>
<evidence type="ECO:0000313" key="1">
    <source>
        <dbReference type="EMBL" id="EMD21766.1"/>
    </source>
</evidence>
<gene>
    <name evidence="1" type="ORF">C791_0916</name>
</gene>
<dbReference type="InterPro" id="IPR011050">
    <property type="entry name" value="Pectin_lyase_fold/virulence"/>
</dbReference>
<dbReference type="SUPFAM" id="SSF51126">
    <property type="entry name" value="Pectin lyase-like"/>
    <property type="match status" value="1"/>
</dbReference>
<dbReference type="EMBL" id="ANMG01000120">
    <property type="protein sequence ID" value="EMD21766.1"/>
    <property type="molecule type" value="Genomic_DNA"/>
</dbReference>
<evidence type="ECO:0008006" key="3">
    <source>
        <dbReference type="Google" id="ProtNLM"/>
    </source>
</evidence>
<dbReference type="Proteomes" id="UP000014137">
    <property type="component" value="Unassembled WGS sequence"/>
</dbReference>
<accession>M2Q4P5</accession>
<name>M2Q4P5_9PSEU</name>
<dbReference type="PATRIC" id="fig|1238180.3.peg.8506"/>
<dbReference type="RefSeq" id="WP_005168332.1">
    <property type="nucleotide sequence ID" value="NZ_ANMG01000120.1"/>
</dbReference>
<sequence length="237" mass="22290">MTGSAVLLPASAQARAESVPCAEAALVSAVDAANAAGGGTVTLTPGCTYTLGSGHGDDGVHGPAGLPIITSPIIFEGNANTITRAPAAASFRIGQVAPTGGITLKAVTISNGHAAAAGNDDGGGILSFGAVTLTGSALSGNTANGRGGALYSTGTPAAATFTNSTVNGNTAGQGAGIASLNGTLTLTGSVVDTNAATVNPGGIYYVAGSATLNTSTVTANTATNCTGSPSPVPGCIG</sequence>
<proteinExistence type="predicted"/>